<dbReference type="GeneID" id="90075969"/>
<dbReference type="PANTHER" id="PTHR47990">
    <property type="entry name" value="2-OXOGLUTARATE (2OG) AND FE(II)-DEPENDENT OXYGENASE SUPERFAMILY PROTEIN-RELATED"/>
    <property type="match status" value="1"/>
</dbReference>
<dbReference type="InterPro" id="IPR005123">
    <property type="entry name" value="Oxoglu/Fe-dep_dioxygenase_dom"/>
</dbReference>
<dbReference type="RefSeq" id="XP_064854990.1">
    <property type="nucleotide sequence ID" value="XM_064998918.1"/>
</dbReference>
<dbReference type="InterPro" id="IPR026992">
    <property type="entry name" value="DIOX_N"/>
</dbReference>
<dbReference type="InterPro" id="IPR050231">
    <property type="entry name" value="Iron_ascorbate_oxido_reductase"/>
</dbReference>
<organism evidence="3 4">
    <name type="scientific">Saccharomycopsis crataegensis</name>
    <dbReference type="NCBI Taxonomy" id="43959"/>
    <lineage>
        <taxon>Eukaryota</taxon>
        <taxon>Fungi</taxon>
        <taxon>Dikarya</taxon>
        <taxon>Ascomycota</taxon>
        <taxon>Saccharomycotina</taxon>
        <taxon>Saccharomycetes</taxon>
        <taxon>Saccharomycopsidaceae</taxon>
        <taxon>Saccharomycopsis</taxon>
    </lineage>
</organism>
<dbReference type="GO" id="GO:0044283">
    <property type="term" value="P:small molecule biosynthetic process"/>
    <property type="evidence" value="ECO:0007669"/>
    <property type="project" value="UniProtKB-ARBA"/>
</dbReference>
<evidence type="ECO:0000313" key="4">
    <source>
        <dbReference type="Proteomes" id="UP001360560"/>
    </source>
</evidence>
<dbReference type="GO" id="GO:0016491">
    <property type="term" value="F:oxidoreductase activity"/>
    <property type="evidence" value="ECO:0007669"/>
    <property type="project" value="UniProtKB-KW"/>
</dbReference>
<keyword evidence="4" id="KW-1185">Reference proteome</keyword>
<name>A0AAV5QU15_9ASCO</name>
<dbReference type="InterPro" id="IPR044861">
    <property type="entry name" value="IPNS-like_FE2OG_OXY"/>
</dbReference>
<evidence type="ECO:0000256" key="1">
    <source>
        <dbReference type="RuleBase" id="RU003682"/>
    </source>
</evidence>
<dbReference type="Pfam" id="PF03171">
    <property type="entry name" value="2OG-FeII_Oxy"/>
    <property type="match status" value="1"/>
</dbReference>
<dbReference type="Gene3D" id="2.60.120.330">
    <property type="entry name" value="B-lactam Antibiotic, Isopenicillin N Synthase, Chain"/>
    <property type="match status" value="1"/>
</dbReference>
<dbReference type="EMBL" id="BTFZ01000013">
    <property type="protein sequence ID" value="GMM37994.1"/>
    <property type="molecule type" value="Genomic_DNA"/>
</dbReference>
<comment type="similarity">
    <text evidence="1">Belongs to the iron/ascorbate-dependent oxidoreductase family.</text>
</comment>
<sequence>MASVAVAHGTKTITIEPYNRKSPFNSIRLTPVPAHNSQTDGREVTEKDLVADASSLRAKYFPNQDIADVEKRFNIRKFQEAAPSAHNDVPVIELDSIDFSKYIEGPEGLECRKQLAAKLEKSISTYGFFNITNWGFDPKKLEYLRAISQSVLEIPEEDKFNYLAGARQTDLEDRTKSLGGERGLGFKPRGYWAMQHGVRDSIEHYNLRDMNQDDYFFDPNRKYPDVVRAFLPELSEYYKFLHFQVLRRLCNLCDIILEKPEGFLWENYFKVYKNDLKNSGTGFGRLMHYLGMTEDEEKLTNKTWLRGHSDGTAFTFITSQPILSLQIRDYYTGQWRYVGHKPNALIVNIGDAMEFITGSYFKSSIHRVISPPEDQKKFERLVLIYFQTPKLTSVIDPDSLNSPKLQRLGYNTPEEWEKCTFADWDEEKGRLFGRKDVNDVQGDEPLLVKIFGRYHERWWQAVKEN</sequence>
<evidence type="ECO:0000313" key="3">
    <source>
        <dbReference type="EMBL" id="GMM37994.1"/>
    </source>
</evidence>
<dbReference type="AlphaFoldDB" id="A0AAV5QU15"/>
<dbReference type="Pfam" id="PF14226">
    <property type="entry name" value="DIOX_N"/>
    <property type="match status" value="1"/>
</dbReference>
<keyword evidence="1" id="KW-0479">Metal-binding</keyword>
<accession>A0AAV5QU15</accession>
<keyword evidence="1" id="KW-0408">Iron</keyword>
<protein>
    <recommendedName>
        <fullName evidence="2">Fe2OG dioxygenase domain-containing protein</fullName>
    </recommendedName>
</protein>
<dbReference type="PROSITE" id="PS51471">
    <property type="entry name" value="FE2OG_OXY"/>
    <property type="match status" value="1"/>
</dbReference>
<reference evidence="3 4" key="1">
    <citation type="journal article" date="2023" name="Elife">
        <title>Identification of key yeast species and microbe-microbe interactions impacting larval growth of Drosophila in the wild.</title>
        <authorList>
            <person name="Mure A."/>
            <person name="Sugiura Y."/>
            <person name="Maeda R."/>
            <person name="Honda K."/>
            <person name="Sakurai N."/>
            <person name="Takahashi Y."/>
            <person name="Watada M."/>
            <person name="Katoh T."/>
            <person name="Gotoh A."/>
            <person name="Gotoh Y."/>
            <person name="Taniguchi I."/>
            <person name="Nakamura K."/>
            <person name="Hayashi T."/>
            <person name="Katayama T."/>
            <person name="Uemura T."/>
            <person name="Hattori Y."/>
        </authorList>
    </citation>
    <scope>NUCLEOTIDE SEQUENCE [LARGE SCALE GENOMIC DNA]</scope>
    <source>
        <strain evidence="3 4">SC-9</strain>
    </source>
</reference>
<feature type="domain" description="Fe2OG dioxygenase" evidence="2">
    <location>
        <begin position="281"/>
        <end position="389"/>
    </location>
</feature>
<dbReference type="SUPFAM" id="SSF51197">
    <property type="entry name" value="Clavaminate synthase-like"/>
    <property type="match status" value="1"/>
</dbReference>
<gene>
    <name evidence="3" type="ORF">DASC09_053190</name>
</gene>
<evidence type="ECO:0000259" key="2">
    <source>
        <dbReference type="PROSITE" id="PS51471"/>
    </source>
</evidence>
<proteinExistence type="inferred from homology"/>
<dbReference type="InterPro" id="IPR027443">
    <property type="entry name" value="IPNS-like_sf"/>
</dbReference>
<comment type="caution">
    <text evidence="3">The sequence shown here is derived from an EMBL/GenBank/DDBJ whole genome shotgun (WGS) entry which is preliminary data.</text>
</comment>
<keyword evidence="1" id="KW-0560">Oxidoreductase</keyword>
<dbReference type="GO" id="GO:0046872">
    <property type="term" value="F:metal ion binding"/>
    <property type="evidence" value="ECO:0007669"/>
    <property type="project" value="UniProtKB-KW"/>
</dbReference>
<dbReference type="Proteomes" id="UP001360560">
    <property type="component" value="Unassembled WGS sequence"/>
</dbReference>